<comment type="caution">
    <text evidence="1">The sequence shown here is derived from an EMBL/GenBank/DDBJ whole genome shotgun (WGS) entry which is preliminary data.</text>
</comment>
<evidence type="ECO:0000313" key="1">
    <source>
        <dbReference type="EMBL" id="KAG0304285.1"/>
    </source>
</evidence>
<accession>A0A9P6QW78</accession>
<sequence length="218" mass="24370">MAMAAADLLSTVAPKIEKIFGSKDIKDVLGNFNWDNVSVSEKQDDAFVHCDLAPSLGKLNKAAVMAMDENLKVIIAGTTRTIEQLPKGQRNWEDITSALGQNVLLEPLDDGITRSDKLIKDSGLSAFKFDGAPDESIMREVHTWFTTLVSDEDVLKSTKIDIDFLAKIVAWTGATVEDFETVFAKNEYHEQRVVDIGVLRYPDFEHPFFKVYRIKLTA</sequence>
<proteinExistence type="predicted"/>
<dbReference type="EMBL" id="JAAAIP010001728">
    <property type="protein sequence ID" value="KAG0304285.1"/>
    <property type="molecule type" value="Genomic_DNA"/>
</dbReference>
<dbReference type="Proteomes" id="UP000738325">
    <property type="component" value="Unassembled WGS sequence"/>
</dbReference>
<name>A0A9P6QW78_9FUNG</name>
<dbReference type="OrthoDB" id="2735833at2759"/>
<organism evidence="1 2">
    <name type="scientific">Dissophora globulifera</name>
    <dbReference type="NCBI Taxonomy" id="979702"/>
    <lineage>
        <taxon>Eukaryota</taxon>
        <taxon>Fungi</taxon>
        <taxon>Fungi incertae sedis</taxon>
        <taxon>Mucoromycota</taxon>
        <taxon>Mortierellomycotina</taxon>
        <taxon>Mortierellomycetes</taxon>
        <taxon>Mortierellales</taxon>
        <taxon>Mortierellaceae</taxon>
        <taxon>Dissophora</taxon>
    </lineage>
</organism>
<keyword evidence="2" id="KW-1185">Reference proteome</keyword>
<reference evidence="1" key="1">
    <citation type="journal article" date="2020" name="Fungal Divers.">
        <title>Resolving the Mortierellaceae phylogeny through synthesis of multi-gene phylogenetics and phylogenomics.</title>
        <authorList>
            <person name="Vandepol N."/>
            <person name="Liber J."/>
            <person name="Desiro A."/>
            <person name="Na H."/>
            <person name="Kennedy M."/>
            <person name="Barry K."/>
            <person name="Grigoriev I.V."/>
            <person name="Miller A.N."/>
            <person name="O'Donnell K."/>
            <person name="Stajich J.E."/>
            <person name="Bonito G."/>
        </authorList>
    </citation>
    <scope>NUCLEOTIDE SEQUENCE</scope>
    <source>
        <strain evidence="1">REB-010B</strain>
    </source>
</reference>
<feature type="non-terminal residue" evidence="1">
    <location>
        <position position="218"/>
    </location>
</feature>
<evidence type="ECO:0000313" key="2">
    <source>
        <dbReference type="Proteomes" id="UP000738325"/>
    </source>
</evidence>
<dbReference type="AlphaFoldDB" id="A0A9P6QW78"/>
<protein>
    <submittedName>
        <fullName evidence="1">Uncharacterized protein</fullName>
    </submittedName>
</protein>
<gene>
    <name evidence="1" type="ORF">BGZ99_002439</name>
</gene>